<keyword evidence="2" id="KW-1185">Reference proteome</keyword>
<evidence type="ECO:0000313" key="2">
    <source>
        <dbReference type="Proteomes" id="UP001139226"/>
    </source>
</evidence>
<organism evidence="1 2">
    <name type="scientific">Christiangramia lutea</name>
    <dbReference type="NCBI Taxonomy" id="1607951"/>
    <lineage>
        <taxon>Bacteria</taxon>
        <taxon>Pseudomonadati</taxon>
        <taxon>Bacteroidota</taxon>
        <taxon>Flavobacteriia</taxon>
        <taxon>Flavobacteriales</taxon>
        <taxon>Flavobacteriaceae</taxon>
        <taxon>Christiangramia</taxon>
    </lineage>
</organism>
<dbReference type="Proteomes" id="UP001139226">
    <property type="component" value="Unassembled WGS sequence"/>
</dbReference>
<sequence>MKKTLNLVFAFIFLNTYSQSDFESGYFITETGEKVDCLIKNLDWRNNPDGFSYKLSSDSEVKNAGIETKEFGIYDGTRFERHRVSIDISSDFLQSLSNEKGPEFREDTLFLKALVKGEASLYLYKGENLIRYFYAIGDQGVKQLIYKRFKRNDKIARNSSFKRQLYNDLNCGSLNSDKVAGLDYEKKDLVAFFVEYNECTDSEYTLFESNKERDAFNLSIRPGLQMQEIKIANSRDHEAYDYGSQVNFRLGVELEYIMPFNNDKWSIILEPNYQYFNSEDEIEVDNVYGGILRTKIDYSAIEIPLGIRHYLFLSEKSKLFANIQYVWSFPEDTEIEFTRADGSDLKSLKISSTRNIDIGLGYNLLDKFSAEVRYHFGKDIMGDYVFWESDYSSFSVIVGYNLF</sequence>
<proteinExistence type="predicted"/>
<protein>
    <submittedName>
        <fullName evidence="1">PorT family protein</fullName>
    </submittedName>
</protein>
<evidence type="ECO:0000313" key="1">
    <source>
        <dbReference type="EMBL" id="MCH4822102.1"/>
    </source>
</evidence>
<dbReference type="AlphaFoldDB" id="A0A9X2A9U1"/>
<name>A0A9X2A9U1_9FLAO</name>
<reference evidence="1" key="1">
    <citation type="submission" date="2022-03" db="EMBL/GenBank/DDBJ databases">
        <title>Gramella crocea sp. nov., isolated from activated sludge of a seafood processing plant.</title>
        <authorList>
            <person name="Zhang X."/>
        </authorList>
    </citation>
    <scope>NUCLEOTIDE SEQUENCE</scope>
    <source>
        <strain evidence="1">YJ019</strain>
    </source>
</reference>
<gene>
    <name evidence="1" type="ORF">ML462_02865</name>
</gene>
<comment type="caution">
    <text evidence="1">The sequence shown here is derived from an EMBL/GenBank/DDBJ whole genome shotgun (WGS) entry which is preliminary data.</text>
</comment>
<accession>A0A9X2A9U1</accession>
<dbReference type="RefSeq" id="WP_240712219.1">
    <property type="nucleotide sequence ID" value="NZ_JAKVTV010000001.1"/>
</dbReference>
<dbReference type="EMBL" id="JAKVTV010000001">
    <property type="protein sequence ID" value="MCH4822102.1"/>
    <property type="molecule type" value="Genomic_DNA"/>
</dbReference>